<protein>
    <submittedName>
        <fullName evidence="3">Uncharacterized protein</fullName>
    </submittedName>
</protein>
<name>A0A3S4GPR9_9RHOB</name>
<reference evidence="3 4" key="1">
    <citation type="submission" date="2018-12" db="EMBL/GenBank/DDBJ databases">
        <authorList>
            <person name="Criscuolo A."/>
        </authorList>
    </citation>
    <scope>NUCLEOTIDE SEQUENCE [LARGE SCALE GENOMIC DNA]</scope>
    <source>
        <strain evidence="3">ACIP1116241</strain>
    </source>
</reference>
<dbReference type="AlphaFoldDB" id="A0A3S4GPR9"/>
<keyword evidence="4" id="KW-1185">Reference proteome</keyword>
<evidence type="ECO:0000313" key="4">
    <source>
        <dbReference type="Proteomes" id="UP000270743"/>
    </source>
</evidence>
<proteinExistence type="predicted"/>
<dbReference type="EMBL" id="UZWE01000042">
    <property type="protein sequence ID" value="VDS09773.1"/>
    <property type="molecule type" value="Genomic_DNA"/>
</dbReference>
<dbReference type="OrthoDB" id="7778371at2"/>
<keyword evidence="2" id="KW-1133">Transmembrane helix</keyword>
<organism evidence="3 4">
    <name type="scientific">Paracoccus haematequi</name>
    <dbReference type="NCBI Taxonomy" id="2491866"/>
    <lineage>
        <taxon>Bacteria</taxon>
        <taxon>Pseudomonadati</taxon>
        <taxon>Pseudomonadota</taxon>
        <taxon>Alphaproteobacteria</taxon>
        <taxon>Rhodobacterales</taxon>
        <taxon>Paracoccaceae</taxon>
        <taxon>Paracoccus</taxon>
    </lineage>
</organism>
<keyword evidence="2" id="KW-0812">Transmembrane</keyword>
<feature type="compositionally biased region" description="Basic and acidic residues" evidence="1">
    <location>
        <begin position="1"/>
        <end position="10"/>
    </location>
</feature>
<evidence type="ECO:0000256" key="2">
    <source>
        <dbReference type="SAM" id="Phobius"/>
    </source>
</evidence>
<dbReference type="RefSeq" id="WP_126155392.1">
    <property type="nucleotide sequence ID" value="NZ_UZWE01000042.1"/>
</dbReference>
<feature type="region of interest" description="Disordered" evidence="1">
    <location>
        <begin position="1"/>
        <end position="27"/>
    </location>
</feature>
<keyword evidence="2" id="KW-0472">Membrane</keyword>
<evidence type="ECO:0000256" key="1">
    <source>
        <dbReference type="SAM" id="MobiDB-lite"/>
    </source>
</evidence>
<gene>
    <name evidence="3" type="ORF">PARHAE_02980</name>
</gene>
<accession>A0A3S4GPR9</accession>
<evidence type="ECO:0000313" key="3">
    <source>
        <dbReference type="EMBL" id="VDS09773.1"/>
    </source>
</evidence>
<dbReference type="Proteomes" id="UP000270743">
    <property type="component" value="Unassembled WGS sequence"/>
</dbReference>
<sequence>MAEKDGDKTTEAGPVDRSAGAAGEPADTDYYRATEPVRSRLAWQVLIWPLALVLLIVLGAVWALS</sequence>
<feature type="transmembrane region" description="Helical" evidence="2">
    <location>
        <begin position="41"/>
        <end position="64"/>
    </location>
</feature>